<evidence type="ECO:0000313" key="9">
    <source>
        <dbReference type="Proteomes" id="UP001209878"/>
    </source>
</evidence>
<keyword evidence="4 6" id="KW-1133">Transmembrane helix</keyword>
<name>A0AAD9KIW2_RIDPI</name>
<keyword evidence="5 6" id="KW-0472">Membrane</keyword>
<dbReference type="Pfam" id="PF07810">
    <property type="entry name" value="TMC"/>
    <property type="match status" value="1"/>
</dbReference>
<evidence type="ECO:0000256" key="6">
    <source>
        <dbReference type="SAM" id="Phobius"/>
    </source>
</evidence>
<feature type="transmembrane region" description="Helical" evidence="6">
    <location>
        <begin position="12"/>
        <end position="36"/>
    </location>
</feature>
<sequence>METDIVKKQNVVAMFVEFLPSATIIALNIAVPTLFSNMVAIEYRSPDAVVQITVARSVVLRLASIVVLVVSLHARITNCRSENEYNENKCRNCKEIRCWETYVGIEFYKIAMMDFFVNMITTASEFIRKYVKLCTKIFTTTF</sequence>
<evidence type="ECO:0000313" key="8">
    <source>
        <dbReference type="EMBL" id="KAK2172019.1"/>
    </source>
</evidence>
<feature type="transmembrane region" description="Helical" evidence="6">
    <location>
        <begin position="48"/>
        <end position="70"/>
    </location>
</feature>
<comment type="caution">
    <text evidence="8">The sequence shown here is derived from an EMBL/GenBank/DDBJ whole genome shotgun (WGS) entry which is preliminary data.</text>
</comment>
<dbReference type="InterPro" id="IPR012496">
    <property type="entry name" value="TMC_dom"/>
</dbReference>
<dbReference type="GO" id="GO:0005886">
    <property type="term" value="C:plasma membrane"/>
    <property type="evidence" value="ECO:0007669"/>
    <property type="project" value="InterPro"/>
</dbReference>
<reference evidence="8" key="1">
    <citation type="journal article" date="2023" name="Mol. Biol. Evol.">
        <title>Third-Generation Sequencing Reveals the Adaptive Role of the Epigenome in Three Deep-Sea Polychaetes.</title>
        <authorList>
            <person name="Perez M."/>
            <person name="Aroh O."/>
            <person name="Sun Y."/>
            <person name="Lan Y."/>
            <person name="Juniper S.K."/>
            <person name="Young C.R."/>
            <person name="Angers B."/>
            <person name="Qian P.Y."/>
        </authorList>
    </citation>
    <scope>NUCLEOTIDE SEQUENCE</scope>
    <source>
        <strain evidence="8">R07B-5</strain>
    </source>
</reference>
<dbReference type="EMBL" id="JAODUO010001000">
    <property type="protein sequence ID" value="KAK2172019.1"/>
    <property type="molecule type" value="Genomic_DNA"/>
</dbReference>
<dbReference type="AlphaFoldDB" id="A0AAD9KIW2"/>
<comment type="similarity">
    <text evidence="2">Belongs to the TMC family.</text>
</comment>
<accession>A0AAD9KIW2</accession>
<keyword evidence="3 6" id="KW-0812">Transmembrane</keyword>
<evidence type="ECO:0000259" key="7">
    <source>
        <dbReference type="Pfam" id="PF07810"/>
    </source>
</evidence>
<protein>
    <recommendedName>
        <fullName evidence="7">TMC domain-containing protein</fullName>
    </recommendedName>
</protein>
<evidence type="ECO:0000256" key="4">
    <source>
        <dbReference type="ARBA" id="ARBA00022989"/>
    </source>
</evidence>
<dbReference type="PANTHER" id="PTHR23302:SF24">
    <property type="entry name" value="TMC DOMAIN-CONTAINING PROTEIN"/>
    <property type="match status" value="1"/>
</dbReference>
<dbReference type="GO" id="GO:0008381">
    <property type="term" value="F:mechanosensitive monoatomic ion channel activity"/>
    <property type="evidence" value="ECO:0007669"/>
    <property type="project" value="TreeGrafter"/>
</dbReference>
<proteinExistence type="inferred from homology"/>
<dbReference type="InterPro" id="IPR038900">
    <property type="entry name" value="TMC"/>
</dbReference>
<evidence type="ECO:0000256" key="3">
    <source>
        <dbReference type="ARBA" id="ARBA00022692"/>
    </source>
</evidence>
<feature type="domain" description="TMC" evidence="7">
    <location>
        <begin position="98"/>
        <end position="132"/>
    </location>
</feature>
<evidence type="ECO:0000256" key="1">
    <source>
        <dbReference type="ARBA" id="ARBA00004141"/>
    </source>
</evidence>
<gene>
    <name evidence="8" type="ORF">NP493_1000g00002</name>
</gene>
<dbReference type="Proteomes" id="UP001209878">
    <property type="component" value="Unassembled WGS sequence"/>
</dbReference>
<dbReference type="PANTHER" id="PTHR23302">
    <property type="entry name" value="TRANSMEMBRANE CHANNEL-RELATED"/>
    <property type="match status" value="1"/>
</dbReference>
<keyword evidence="9" id="KW-1185">Reference proteome</keyword>
<evidence type="ECO:0000256" key="2">
    <source>
        <dbReference type="ARBA" id="ARBA00006510"/>
    </source>
</evidence>
<comment type="subcellular location">
    <subcellularLocation>
        <location evidence="1">Membrane</location>
        <topology evidence="1">Multi-pass membrane protein</topology>
    </subcellularLocation>
</comment>
<organism evidence="8 9">
    <name type="scientific">Ridgeia piscesae</name>
    <name type="common">Tubeworm</name>
    <dbReference type="NCBI Taxonomy" id="27915"/>
    <lineage>
        <taxon>Eukaryota</taxon>
        <taxon>Metazoa</taxon>
        <taxon>Spiralia</taxon>
        <taxon>Lophotrochozoa</taxon>
        <taxon>Annelida</taxon>
        <taxon>Polychaeta</taxon>
        <taxon>Sedentaria</taxon>
        <taxon>Canalipalpata</taxon>
        <taxon>Sabellida</taxon>
        <taxon>Siboglinidae</taxon>
        <taxon>Ridgeia</taxon>
    </lineage>
</organism>
<evidence type="ECO:0000256" key="5">
    <source>
        <dbReference type="ARBA" id="ARBA00023136"/>
    </source>
</evidence>